<evidence type="ECO:0000256" key="5">
    <source>
        <dbReference type="ARBA" id="ARBA00023136"/>
    </source>
</evidence>
<dbReference type="Pfam" id="PF13632">
    <property type="entry name" value="Glyco_trans_2_3"/>
    <property type="match status" value="1"/>
</dbReference>
<keyword evidence="3 6" id="KW-0812">Transmembrane</keyword>
<dbReference type="Proteomes" id="UP000191931">
    <property type="component" value="Unassembled WGS sequence"/>
</dbReference>
<evidence type="ECO:0000256" key="4">
    <source>
        <dbReference type="ARBA" id="ARBA00022989"/>
    </source>
</evidence>
<keyword evidence="9" id="KW-1185">Reference proteome</keyword>
<keyword evidence="2 8" id="KW-0808">Transferase</keyword>
<feature type="transmembrane region" description="Helical" evidence="6">
    <location>
        <begin position="348"/>
        <end position="373"/>
    </location>
</feature>
<evidence type="ECO:0000256" key="1">
    <source>
        <dbReference type="ARBA" id="ARBA00004653"/>
    </source>
</evidence>
<accession>A0A1W1H5E4</accession>
<reference evidence="8 9" key="1">
    <citation type="submission" date="2017-03" db="EMBL/GenBank/DDBJ databases">
        <authorList>
            <person name="Afonso C.L."/>
            <person name="Miller P.J."/>
            <person name="Scott M.A."/>
            <person name="Spackman E."/>
            <person name="Goraichik I."/>
            <person name="Dimitrov K.M."/>
            <person name="Suarez D.L."/>
            <person name="Swayne D.E."/>
        </authorList>
    </citation>
    <scope>NUCLEOTIDE SEQUENCE [LARGE SCALE GENOMIC DNA]</scope>
    <source>
        <strain evidence="8">PRJEB14757</strain>
    </source>
</reference>
<dbReference type="SUPFAM" id="SSF53448">
    <property type="entry name" value="Nucleotide-diphospho-sugar transferases"/>
    <property type="match status" value="1"/>
</dbReference>
<comment type="subcellular location">
    <subcellularLocation>
        <location evidence="1">Golgi apparatus membrane</location>
        <topology evidence="1">Multi-pass membrane protein</topology>
    </subcellularLocation>
</comment>
<gene>
    <name evidence="8" type="ORF">MTBBW1_1070019</name>
</gene>
<dbReference type="GO" id="GO:0016757">
    <property type="term" value="F:glycosyltransferase activity"/>
    <property type="evidence" value="ECO:0007669"/>
    <property type="project" value="TreeGrafter"/>
</dbReference>
<dbReference type="PANTHER" id="PTHR32044:SF80">
    <property type="entry name" value="XYLOGLUCAN GLYCOSYLTRANSFERASE 2-RELATED"/>
    <property type="match status" value="1"/>
</dbReference>
<evidence type="ECO:0000313" key="8">
    <source>
        <dbReference type="EMBL" id="SLM27703.1"/>
    </source>
</evidence>
<name>A0A1W1H5E4_9BACT</name>
<evidence type="ECO:0000256" key="6">
    <source>
        <dbReference type="SAM" id="Phobius"/>
    </source>
</evidence>
<feature type="domain" description="Glycosyltransferase 2-like" evidence="7">
    <location>
        <begin position="202"/>
        <end position="401"/>
    </location>
</feature>
<proteinExistence type="predicted"/>
<evidence type="ECO:0000256" key="3">
    <source>
        <dbReference type="ARBA" id="ARBA00022692"/>
    </source>
</evidence>
<dbReference type="STRING" id="1246637.MTBBW1_1070019"/>
<dbReference type="AlphaFoldDB" id="A0A1W1H5E4"/>
<keyword evidence="4 6" id="KW-1133">Transmembrane helix</keyword>
<protein>
    <submittedName>
        <fullName evidence="8">Putative glucosyltransferase family protein</fullName>
    </submittedName>
</protein>
<dbReference type="EMBL" id="FWEV01000010">
    <property type="protein sequence ID" value="SLM27703.1"/>
    <property type="molecule type" value="Genomic_DNA"/>
</dbReference>
<feature type="transmembrane region" description="Helical" evidence="6">
    <location>
        <begin position="410"/>
        <end position="433"/>
    </location>
</feature>
<sequence>MIVSMNKELLDILNILTLIHFASMGGLALYGTHRIWLLICWFKSRSEEKHETRLSFDKLPLVTIQVPLYNEPLVAARIIDAVASIQWQSNKLEIQILDDSSDETNDIVKESVKYWAGQGVWIYAIFRNNRKGYKAGALQNGLRQSSGEFIAVFDADFIPPTDFLKKTIPHFYPIDLNQDLTDQNKISRKRNKIIKNKNFINSNTKDKKIGMVQTRWGFLNSRYSWLTRLQTLMLSPHFGIEHKIRFSRHLFFNFNGTAGVWRKEAIESSGGWQDDTVTEDLDLSYRAQLSGWKFLYLNDVVVPSELPATLSDFRSQQERWSKGSIQTARKILPGLLSSPVSLGVKIEAIAHLMANVCWLLGFIVTMTLYPVILYRSSIGICQVKWIEIPLLCISFSILTYYLVYSIFNRQYYVLTALPLLPIISIALSPFFALSVVKGAFEKGGVFVRTPKFGFSDSSKRDYTCDLQ</sequence>
<dbReference type="PANTHER" id="PTHR32044">
    <property type="entry name" value="GLUCOMANNAN 4-BETA-MANNOSYLTRANSFERASE 9"/>
    <property type="match status" value="1"/>
</dbReference>
<dbReference type="OrthoDB" id="9806824at2"/>
<feature type="transmembrane region" description="Helical" evidence="6">
    <location>
        <begin position="12"/>
        <end position="30"/>
    </location>
</feature>
<dbReference type="Gene3D" id="3.90.550.10">
    <property type="entry name" value="Spore Coat Polysaccharide Biosynthesis Protein SpsA, Chain A"/>
    <property type="match status" value="1"/>
</dbReference>
<evidence type="ECO:0000259" key="7">
    <source>
        <dbReference type="Pfam" id="PF13632"/>
    </source>
</evidence>
<organism evidence="8 9">
    <name type="scientific">Desulfamplus magnetovallimortis</name>
    <dbReference type="NCBI Taxonomy" id="1246637"/>
    <lineage>
        <taxon>Bacteria</taxon>
        <taxon>Pseudomonadati</taxon>
        <taxon>Thermodesulfobacteriota</taxon>
        <taxon>Desulfobacteria</taxon>
        <taxon>Desulfobacterales</taxon>
        <taxon>Desulfobacteraceae</taxon>
        <taxon>Desulfamplus</taxon>
    </lineage>
</organism>
<evidence type="ECO:0000256" key="2">
    <source>
        <dbReference type="ARBA" id="ARBA00022679"/>
    </source>
</evidence>
<evidence type="ECO:0000313" key="9">
    <source>
        <dbReference type="Proteomes" id="UP000191931"/>
    </source>
</evidence>
<feature type="transmembrane region" description="Helical" evidence="6">
    <location>
        <begin position="385"/>
        <end position="404"/>
    </location>
</feature>
<dbReference type="InterPro" id="IPR001173">
    <property type="entry name" value="Glyco_trans_2-like"/>
</dbReference>
<dbReference type="InterPro" id="IPR029044">
    <property type="entry name" value="Nucleotide-diphossugar_trans"/>
</dbReference>
<keyword evidence="5 6" id="KW-0472">Membrane</keyword>